<dbReference type="CDD" id="cd00067">
    <property type="entry name" value="GAL4"/>
    <property type="match status" value="1"/>
</dbReference>
<keyword evidence="10" id="KW-1185">Reference proteome</keyword>
<dbReference type="SMART" id="SM00906">
    <property type="entry name" value="Fungal_trans"/>
    <property type="match status" value="1"/>
</dbReference>
<evidence type="ECO:0000259" key="8">
    <source>
        <dbReference type="PROSITE" id="PS50048"/>
    </source>
</evidence>
<dbReference type="Proteomes" id="UP000775872">
    <property type="component" value="Unassembled WGS sequence"/>
</dbReference>
<keyword evidence="3" id="KW-0805">Transcription regulation</keyword>
<dbReference type="PANTHER" id="PTHR31944:SF131">
    <property type="entry name" value="HEME-RESPONSIVE ZINC FINGER TRANSCRIPTION FACTOR HAP1"/>
    <property type="match status" value="1"/>
</dbReference>
<accession>A0A9N9ZI05</accession>
<evidence type="ECO:0000313" key="9">
    <source>
        <dbReference type="EMBL" id="CAH0055872.1"/>
    </source>
</evidence>
<evidence type="ECO:0000256" key="1">
    <source>
        <dbReference type="ARBA" id="ARBA00022723"/>
    </source>
</evidence>
<dbReference type="PANTHER" id="PTHR31944">
    <property type="entry name" value="HEME-RESPONSIVE ZINC FINGER TRANSCRIPTION FACTOR HAP1"/>
    <property type="match status" value="1"/>
</dbReference>
<dbReference type="PROSITE" id="PS50048">
    <property type="entry name" value="ZN2_CY6_FUNGAL_2"/>
    <property type="match status" value="1"/>
</dbReference>
<dbReference type="GO" id="GO:0006351">
    <property type="term" value="P:DNA-templated transcription"/>
    <property type="evidence" value="ECO:0007669"/>
    <property type="project" value="InterPro"/>
</dbReference>
<dbReference type="Pfam" id="PF04082">
    <property type="entry name" value="Fungal_trans"/>
    <property type="match status" value="1"/>
</dbReference>
<reference evidence="10" key="1">
    <citation type="submission" date="2019-06" db="EMBL/GenBank/DDBJ databases">
        <authorList>
            <person name="Broberg M."/>
        </authorList>
    </citation>
    <scope>NUCLEOTIDE SEQUENCE [LARGE SCALE GENOMIC DNA]</scope>
</reference>
<keyword evidence="6" id="KW-0539">Nucleus</keyword>
<reference evidence="9 10" key="2">
    <citation type="submission" date="2021-10" db="EMBL/GenBank/DDBJ databases">
        <authorList>
            <person name="Piombo E."/>
        </authorList>
    </citation>
    <scope>NUCLEOTIDE SEQUENCE [LARGE SCALE GENOMIC DNA]</scope>
</reference>
<feature type="compositionally biased region" description="Polar residues" evidence="7">
    <location>
        <begin position="48"/>
        <end position="69"/>
    </location>
</feature>
<dbReference type="AlphaFoldDB" id="A0A9N9ZI05"/>
<dbReference type="GO" id="GO:0008270">
    <property type="term" value="F:zinc ion binding"/>
    <property type="evidence" value="ECO:0007669"/>
    <property type="project" value="InterPro"/>
</dbReference>
<evidence type="ECO:0000256" key="4">
    <source>
        <dbReference type="ARBA" id="ARBA00023125"/>
    </source>
</evidence>
<dbReference type="Pfam" id="PF00172">
    <property type="entry name" value="Zn_clus"/>
    <property type="match status" value="1"/>
</dbReference>
<dbReference type="InterPro" id="IPR001138">
    <property type="entry name" value="Zn2Cys6_DnaBD"/>
</dbReference>
<evidence type="ECO:0000256" key="5">
    <source>
        <dbReference type="ARBA" id="ARBA00023163"/>
    </source>
</evidence>
<dbReference type="InterPro" id="IPR051430">
    <property type="entry name" value="Fungal_TF_Env_Response"/>
</dbReference>
<evidence type="ECO:0000256" key="7">
    <source>
        <dbReference type="SAM" id="MobiDB-lite"/>
    </source>
</evidence>
<dbReference type="InterPro" id="IPR036864">
    <property type="entry name" value="Zn2-C6_fun-type_DNA-bd_sf"/>
</dbReference>
<keyword evidence="1" id="KW-0479">Metal-binding</keyword>
<dbReference type="GO" id="GO:0001228">
    <property type="term" value="F:DNA-binding transcription activator activity, RNA polymerase II-specific"/>
    <property type="evidence" value="ECO:0007669"/>
    <property type="project" value="TreeGrafter"/>
</dbReference>
<evidence type="ECO:0000256" key="6">
    <source>
        <dbReference type="ARBA" id="ARBA00023242"/>
    </source>
</evidence>
<dbReference type="InterPro" id="IPR007219">
    <property type="entry name" value="XnlR_reg_dom"/>
</dbReference>
<dbReference type="CDD" id="cd12148">
    <property type="entry name" value="fungal_TF_MHR"/>
    <property type="match status" value="1"/>
</dbReference>
<evidence type="ECO:0000256" key="2">
    <source>
        <dbReference type="ARBA" id="ARBA00022833"/>
    </source>
</evidence>
<feature type="region of interest" description="Disordered" evidence="7">
    <location>
        <begin position="42"/>
        <end position="131"/>
    </location>
</feature>
<dbReference type="OrthoDB" id="4337792at2759"/>
<name>A0A9N9ZI05_9HYPO</name>
<keyword evidence="5" id="KW-0804">Transcription</keyword>
<dbReference type="EMBL" id="CABFOC020000062">
    <property type="protein sequence ID" value="CAH0055872.1"/>
    <property type="molecule type" value="Genomic_DNA"/>
</dbReference>
<dbReference type="Gene3D" id="4.10.240.10">
    <property type="entry name" value="Zn(2)-C6 fungal-type DNA-binding domain"/>
    <property type="match status" value="1"/>
</dbReference>
<dbReference type="SMART" id="SM00066">
    <property type="entry name" value="GAL4"/>
    <property type="match status" value="1"/>
</dbReference>
<dbReference type="GO" id="GO:0000978">
    <property type="term" value="F:RNA polymerase II cis-regulatory region sequence-specific DNA binding"/>
    <property type="evidence" value="ECO:0007669"/>
    <property type="project" value="TreeGrafter"/>
</dbReference>
<evidence type="ECO:0000313" key="10">
    <source>
        <dbReference type="Proteomes" id="UP000775872"/>
    </source>
</evidence>
<keyword evidence="2" id="KW-0862">Zinc</keyword>
<dbReference type="GO" id="GO:0005634">
    <property type="term" value="C:nucleus"/>
    <property type="evidence" value="ECO:0007669"/>
    <property type="project" value="TreeGrafter"/>
</dbReference>
<protein>
    <recommendedName>
        <fullName evidence="8">Zn(2)-C6 fungal-type domain-containing protein</fullName>
    </recommendedName>
</protein>
<feature type="region of interest" description="Disordered" evidence="7">
    <location>
        <begin position="456"/>
        <end position="475"/>
    </location>
</feature>
<organism evidence="9 10">
    <name type="scientific">Clonostachys solani</name>
    <dbReference type="NCBI Taxonomy" id="160281"/>
    <lineage>
        <taxon>Eukaryota</taxon>
        <taxon>Fungi</taxon>
        <taxon>Dikarya</taxon>
        <taxon>Ascomycota</taxon>
        <taxon>Pezizomycotina</taxon>
        <taxon>Sordariomycetes</taxon>
        <taxon>Hypocreomycetidae</taxon>
        <taxon>Hypocreales</taxon>
        <taxon>Bionectriaceae</taxon>
        <taxon>Clonostachys</taxon>
    </lineage>
</organism>
<feature type="domain" description="Zn(2)-C6 fungal-type" evidence="8">
    <location>
        <begin position="14"/>
        <end position="46"/>
    </location>
</feature>
<comment type="caution">
    <text evidence="9">The sequence shown here is derived from an EMBL/GenBank/DDBJ whole genome shotgun (WGS) entry which is preliminary data.</text>
</comment>
<proteinExistence type="predicted"/>
<dbReference type="SUPFAM" id="SSF57701">
    <property type="entry name" value="Zn2/Cys6 DNA-binding domain"/>
    <property type="match status" value="1"/>
</dbReference>
<evidence type="ECO:0000256" key="3">
    <source>
        <dbReference type="ARBA" id="ARBA00023015"/>
    </source>
</evidence>
<sequence length="786" mass="88129">MTEYEKRRRRPPVSCTLCRKRKIRCNKEAPCSNCIRSKVPDGTCVYDNPNSTPTRRQPESNLQPTQAQQPILAPKSASVVQTTERDSSIPGQLDPVTESGATLSNDDDVAKSTMPPTRVTSPSQSSRDTTKTRIAQLEEEILRLKRLGSEDLSITSISNPSPVYQKNIIEEAAVASKGLASISEFRSEIFGEARFTSRYIMHKRRLFGQSHWGSCLVLFRDLFEVFEGQDPLGIPPDISAGINKCKEYARTIKANQAAPWPSLPTPDVPPRDVCDKLIDCYLRTTESVYRVIHIPSFMKDYNAFWESRTEPCMNTIVPLKLMMAIGATAFDRNFSLRSTAVRWIHQAEAWLCRPDYKARINLGTIQCQILLTFAREVVGLAWSHTWLSIGDLLRTAIYMGLHRDPSKMPRRTLLASELRRRIWNTILELVVRTSLTAGGPPLLSLDDFDTLPPGNFNDDQLMDDDSQSKPQEEFTQSSISRVMRSTFPARLTIAKFLNDLGGKSTYPNMLQLENELRSVQKATRHIIQAWQSKKTSSSLSPSSFQLSYLDMSFRRFLLSLHVPWFGPSLQDPTYAYTRRVAVDTSIALWRITDEGGALSTDASYTDFVITSAYRTGFLHAGITQAAHIQLAEISSQLREHDEGILWTPINSDLLPALEGASEWAFRVLRDGETNIKGYLVMVLVSSQIKAALEGTTADGMPDVVTRAASEAKDRCLSLLEDEVVRSRTERMLSETPPAVPAEACLEDWDLTIPDTDFSTTPGFDPVAWIFDGSILQGPQFCSTLYQ</sequence>
<feature type="compositionally biased region" description="Polar residues" evidence="7">
    <location>
        <begin position="114"/>
        <end position="127"/>
    </location>
</feature>
<gene>
    <name evidence="9" type="ORF">CSOL1703_00018033</name>
</gene>
<keyword evidence="4" id="KW-0238">DNA-binding</keyword>